<dbReference type="InterPro" id="IPR036291">
    <property type="entry name" value="NAD(P)-bd_dom_sf"/>
</dbReference>
<evidence type="ECO:0000313" key="3">
    <source>
        <dbReference type="EMBL" id="MDR5712603.1"/>
    </source>
</evidence>
<gene>
    <name evidence="3" type="ORF">RH857_10755</name>
</gene>
<dbReference type="Gene3D" id="3.40.50.720">
    <property type="entry name" value="NAD(P)-binding Rossmann-like Domain"/>
    <property type="match status" value="1"/>
</dbReference>
<dbReference type="PRINTS" id="PR00081">
    <property type="entry name" value="GDHRDH"/>
</dbReference>
<dbReference type="RefSeq" id="WP_310537975.1">
    <property type="nucleotide sequence ID" value="NZ_BAAAOC010000016.1"/>
</dbReference>
<dbReference type="Pfam" id="PF13561">
    <property type="entry name" value="adh_short_C2"/>
    <property type="match status" value="1"/>
</dbReference>
<name>A0ABU1FVB0_9MICC</name>
<dbReference type="SUPFAM" id="SSF51735">
    <property type="entry name" value="NAD(P)-binding Rossmann-fold domains"/>
    <property type="match status" value="1"/>
</dbReference>
<evidence type="ECO:0000256" key="2">
    <source>
        <dbReference type="SAM" id="MobiDB-lite"/>
    </source>
</evidence>
<dbReference type="InterPro" id="IPR002347">
    <property type="entry name" value="SDR_fam"/>
</dbReference>
<dbReference type="PANTHER" id="PTHR42879">
    <property type="entry name" value="3-OXOACYL-(ACYL-CARRIER-PROTEIN) REDUCTASE"/>
    <property type="match status" value="1"/>
</dbReference>
<feature type="region of interest" description="Disordered" evidence="2">
    <location>
        <begin position="216"/>
        <end position="235"/>
    </location>
</feature>
<dbReference type="InterPro" id="IPR050259">
    <property type="entry name" value="SDR"/>
</dbReference>
<proteinExistence type="inferred from homology"/>
<keyword evidence="4" id="KW-1185">Reference proteome</keyword>
<evidence type="ECO:0000256" key="1">
    <source>
        <dbReference type="ARBA" id="ARBA00006484"/>
    </source>
</evidence>
<dbReference type="PRINTS" id="PR00080">
    <property type="entry name" value="SDRFAMILY"/>
</dbReference>
<protein>
    <submittedName>
        <fullName evidence="3">SDR family oxidoreductase</fullName>
    </submittedName>
</protein>
<sequence>MLENSRVQTALVTGCGRADGMGVAIARRLAANGYQVALLDRFSEGVLNEGEAASAENRGVESHAREIAEATGVRTLAVIGDIADPSDVERVYSQVEQELGPVSILVNNAAAPQGRDRVDIADVPLEAWHEQLRVNLTGTFLMIQRAVPGMREHRYGRIVNISSMAAKSAAGQAAAYSASKAGVLGLTRSVAMDLAPWGVTVNAICPGLVMTSRAKLGERQGRKPSGGDMGSRIAVGRGGQPADIAAAVDYLTHPDNGYITAQTLVLDGGGISPFPVKRPDPQD</sequence>
<dbReference type="PROSITE" id="PS00061">
    <property type="entry name" value="ADH_SHORT"/>
    <property type="match status" value="1"/>
</dbReference>
<dbReference type="Proteomes" id="UP001260872">
    <property type="component" value="Unassembled WGS sequence"/>
</dbReference>
<comment type="similarity">
    <text evidence="1">Belongs to the short-chain dehydrogenases/reductases (SDR) family.</text>
</comment>
<dbReference type="EMBL" id="JAVKGT010000030">
    <property type="protein sequence ID" value="MDR5712603.1"/>
    <property type="molecule type" value="Genomic_DNA"/>
</dbReference>
<evidence type="ECO:0000313" key="4">
    <source>
        <dbReference type="Proteomes" id="UP001260872"/>
    </source>
</evidence>
<dbReference type="PANTHER" id="PTHR42879:SF2">
    <property type="entry name" value="3-OXOACYL-[ACYL-CARRIER-PROTEIN] REDUCTASE FABG"/>
    <property type="match status" value="1"/>
</dbReference>
<reference evidence="4" key="1">
    <citation type="submission" date="2023-07" db="EMBL/GenBank/DDBJ databases">
        <title>Description of three actinobacteria isolated from air of manufacturing shop in a pharmaceutical factory.</title>
        <authorList>
            <person name="Zhang D.-F."/>
        </authorList>
    </citation>
    <scope>NUCLEOTIDE SEQUENCE [LARGE SCALE GENOMIC DNA]</scope>
    <source>
        <strain evidence="4">CCTCC AB 207010</strain>
    </source>
</reference>
<comment type="caution">
    <text evidence="3">The sequence shown here is derived from an EMBL/GenBank/DDBJ whole genome shotgun (WGS) entry which is preliminary data.</text>
</comment>
<organism evidence="3 4">
    <name type="scientific">Nesterenkonia flava</name>
    <dbReference type="NCBI Taxonomy" id="469799"/>
    <lineage>
        <taxon>Bacteria</taxon>
        <taxon>Bacillati</taxon>
        <taxon>Actinomycetota</taxon>
        <taxon>Actinomycetes</taxon>
        <taxon>Micrococcales</taxon>
        <taxon>Micrococcaceae</taxon>
        <taxon>Nesterenkonia</taxon>
    </lineage>
</organism>
<accession>A0ABU1FVB0</accession>
<dbReference type="InterPro" id="IPR020904">
    <property type="entry name" value="Sc_DH/Rdtase_CS"/>
</dbReference>